<proteinExistence type="inferred from homology"/>
<dbReference type="GO" id="GO:0004867">
    <property type="term" value="F:serine-type endopeptidase inhibitor activity"/>
    <property type="evidence" value="ECO:0007669"/>
    <property type="project" value="InterPro"/>
</dbReference>
<dbReference type="InterPro" id="IPR042178">
    <property type="entry name" value="Serpin_sf_1"/>
</dbReference>
<gene>
    <name evidence="4" type="ORF">CYNAS_LOCUS11055</name>
</gene>
<sequence>MGSSSPPSFESAYMQVSETSFGLNMLRQTPVTKSMVVSPVSVIFALAMVQLGARNRTKLQINKVIANEATDNAIVSFYSDLFKNITNSPGTQARIANGFFMNKTFPIRKNYAGMIAQKFGALIEAYDFSQAGKTAKIIDNFVSQKTGGKIENFIKSDAVEGADALIVNAIYFKADWHYTFNKNFTREALFYHSADDKGKVNYMNEYRRNRMYAENEVVQVLSLPYKDTSYSFNIFLPKKRFGIDELRTKLDGATIRNLLSRLKSTHLDHISIPKMKLEKDYDLKQALLAMGVSDLFDRNLADLSGISENHLYVSDAKHRAFIEVDEKGTTAAAATRITIFSYRSGRIHPRIQRNFIADHPFIFILTKDKNALFIGQFI</sequence>
<dbReference type="Gene3D" id="2.30.39.10">
    <property type="entry name" value="Alpha-1-antitrypsin, domain 1"/>
    <property type="match status" value="1"/>
</dbReference>
<dbReference type="InterPro" id="IPR023795">
    <property type="entry name" value="Serpin_CS"/>
</dbReference>
<dbReference type="Gene3D" id="3.30.497.10">
    <property type="entry name" value="Antithrombin, subunit I, domain 2"/>
    <property type="match status" value="1"/>
</dbReference>
<comment type="similarity">
    <text evidence="1 2">Belongs to the serpin family.</text>
</comment>
<dbReference type="EMBL" id="CATQJL010000223">
    <property type="protein sequence ID" value="CAJ0599072.1"/>
    <property type="molecule type" value="Genomic_DNA"/>
</dbReference>
<evidence type="ECO:0000313" key="4">
    <source>
        <dbReference type="EMBL" id="CAJ0599072.1"/>
    </source>
</evidence>
<dbReference type="Proteomes" id="UP001176961">
    <property type="component" value="Unassembled WGS sequence"/>
</dbReference>
<evidence type="ECO:0000256" key="2">
    <source>
        <dbReference type="RuleBase" id="RU000411"/>
    </source>
</evidence>
<dbReference type="PROSITE" id="PS00284">
    <property type="entry name" value="SERPIN"/>
    <property type="match status" value="1"/>
</dbReference>
<reference evidence="4" key="1">
    <citation type="submission" date="2023-07" db="EMBL/GenBank/DDBJ databases">
        <authorList>
            <consortium name="CYATHOMIX"/>
        </authorList>
    </citation>
    <scope>NUCLEOTIDE SEQUENCE</scope>
    <source>
        <strain evidence="4">N/A</strain>
    </source>
</reference>
<dbReference type="GO" id="GO:0005615">
    <property type="term" value="C:extracellular space"/>
    <property type="evidence" value="ECO:0007669"/>
    <property type="project" value="InterPro"/>
</dbReference>
<feature type="domain" description="Serpin" evidence="3">
    <location>
        <begin position="23"/>
        <end position="378"/>
    </location>
</feature>
<dbReference type="InterPro" id="IPR036186">
    <property type="entry name" value="Serpin_sf"/>
</dbReference>
<evidence type="ECO:0000259" key="3">
    <source>
        <dbReference type="SMART" id="SM00093"/>
    </source>
</evidence>
<dbReference type="SUPFAM" id="SSF56574">
    <property type="entry name" value="Serpins"/>
    <property type="match status" value="1"/>
</dbReference>
<evidence type="ECO:0000313" key="5">
    <source>
        <dbReference type="Proteomes" id="UP001176961"/>
    </source>
</evidence>
<dbReference type="SMART" id="SM00093">
    <property type="entry name" value="SERPIN"/>
    <property type="match status" value="1"/>
</dbReference>
<organism evidence="4 5">
    <name type="scientific">Cylicocyclus nassatus</name>
    <name type="common">Nematode worm</name>
    <dbReference type="NCBI Taxonomy" id="53992"/>
    <lineage>
        <taxon>Eukaryota</taxon>
        <taxon>Metazoa</taxon>
        <taxon>Ecdysozoa</taxon>
        <taxon>Nematoda</taxon>
        <taxon>Chromadorea</taxon>
        <taxon>Rhabditida</taxon>
        <taxon>Rhabditina</taxon>
        <taxon>Rhabditomorpha</taxon>
        <taxon>Strongyloidea</taxon>
        <taxon>Strongylidae</taxon>
        <taxon>Cylicocyclus</taxon>
    </lineage>
</organism>
<comment type="caution">
    <text evidence="4">The sequence shown here is derived from an EMBL/GenBank/DDBJ whole genome shotgun (WGS) entry which is preliminary data.</text>
</comment>
<dbReference type="Pfam" id="PF00079">
    <property type="entry name" value="Serpin"/>
    <property type="match status" value="1"/>
</dbReference>
<dbReference type="InterPro" id="IPR042185">
    <property type="entry name" value="Serpin_sf_2"/>
</dbReference>
<accession>A0AA36GVH0</accession>
<keyword evidence="5" id="KW-1185">Reference proteome</keyword>
<dbReference type="PANTHER" id="PTHR11461:SF211">
    <property type="entry name" value="GH10112P-RELATED"/>
    <property type="match status" value="1"/>
</dbReference>
<protein>
    <recommendedName>
        <fullName evidence="3">Serpin domain-containing protein</fullName>
    </recommendedName>
</protein>
<evidence type="ECO:0000256" key="1">
    <source>
        <dbReference type="ARBA" id="ARBA00009500"/>
    </source>
</evidence>
<dbReference type="PANTHER" id="PTHR11461">
    <property type="entry name" value="SERINE PROTEASE INHIBITOR, SERPIN"/>
    <property type="match status" value="1"/>
</dbReference>
<dbReference type="AlphaFoldDB" id="A0AA36GVH0"/>
<dbReference type="InterPro" id="IPR023796">
    <property type="entry name" value="Serpin_dom"/>
</dbReference>
<name>A0AA36GVH0_CYLNA</name>
<dbReference type="InterPro" id="IPR000215">
    <property type="entry name" value="Serpin_fam"/>
</dbReference>